<dbReference type="Proteomes" id="UP001345219">
    <property type="component" value="Chromosome 23"/>
</dbReference>
<accession>A0AAN7K812</accession>
<organism evidence="2 3">
    <name type="scientific">Trapa incisa</name>
    <dbReference type="NCBI Taxonomy" id="236973"/>
    <lineage>
        <taxon>Eukaryota</taxon>
        <taxon>Viridiplantae</taxon>
        <taxon>Streptophyta</taxon>
        <taxon>Embryophyta</taxon>
        <taxon>Tracheophyta</taxon>
        <taxon>Spermatophyta</taxon>
        <taxon>Magnoliopsida</taxon>
        <taxon>eudicotyledons</taxon>
        <taxon>Gunneridae</taxon>
        <taxon>Pentapetalae</taxon>
        <taxon>rosids</taxon>
        <taxon>malvids</taxon>
        <taxon>Myrtales</taxon>
        <taxon>Lythraceae</taxon>
        <taxon>Trapa</taxon>
    </lineage>
</organism>
<evidence type="ECO:0000256" key="1">
    <source>
        <dbReference type="SAM" id="Phobius"/>
    </source>
</evidence>
<reference evidence="2 3" key="1">
    <citation type="journal article" date="2023" name="Hortic Res">
        <title>Pangenome of water caltrop reveals structural variations and asymmetric subgenome divergence after allopolyploidization.</title>
        <authorList>
            <person name="Zhang X."/>
            <person name="Chen Y."/>
            <person name="Wang L."/>
            <person name="Yuan Y."/>
            <person name="Fang M."/>
            <person name="Shi L."/>
            <person name="Lu R."/>
            <person name="Comes H.P."/>
            <person name="Ma Y."/>
            <person name="Chen Y."/>
            <person name="Huang G."/>
            <person name="Zhou Y."/>
            <person name="Zheng Z."/>
            <person name="Qiu Y."/>
        </authorList>
    </citation>
    <scope>NUCLEOTIDE SEQUENCE [LARGE SCALE GENOMIC DNA]</scope>
    <source>
        <tissue evidence="2">Roots</tissue>
    </source>
</reference>
<evidence type="ECO:0000313" key="2">
    <source>
        <dbReference type="EMBL" id="KAK4761457.1"/>
    </source>
</evidence>
<keyword evidence="1" id="KW-1133">Transmembrane helix</keyword>
<proteinExistence type="predicted"/>
<evidence type="ECO:0008006" key="4">
    <source>
        <dbReference type="Google" id="ProtNLM"/>
    </source>
</evidence>
<keyword evidence="3" id="KW-1185">Reference proteome</keyword>
<sequence length="114" mass="12989">MRVPCGTLSYESKRSFKSLPPRDERAIQVVRLGMAAKFLLTVFIRAFILTPRLHCCYARKLLLIHFWGHAQGIYSRTPGTTALASGTTTMKGPFQYLFVAHVFVYAYYDPFCCT</sequence>
<keyword evidence="1" id="KW-0812">Transmembrane</keyword>
<dbReference type="AlphaFoldDB" id="A0AAN7K812"/>
<protein>
    <recommendedName>
        <fullName evidence="4">Transmembrane protein</fullName>
    </recommendedName>
</protein>
<feature type="transmembrane region" description="Helical" evidence="1">
    <location>
        <begin position="29"/>
        <end position="50"/>
    </location>
</feature>
<evidence type="ECO:0000313" key="3">
    <source>
        <dbReference type="Proteomes" id="UP001345219"/>
    </source>
</evidence>
<gene>
    <name evidence="2" type="ORF">SAY87_029341</name>
</gene>
<comment type="caution">
    <text evidence="2">The sequence shown here is derived from an EMBL/GenBank/DDBJ whole genome shotgun (WGS) entry which is preliminary data.</text>
</comment>
<name>A0AAN7K812_9MYRT</name>
<keyword evidence="1" id="KW-0472">Membrane</keyword>
<dbReference type="EMBL" id="JAXIOK010000009">
    <property type="protein sequence ID" value="KAK4761457.1"/>
    <property type="molecule type" value="Genomic_DNA"/>
</dbReference>